<protein>
    <submittedName>
        <fullName evidence="1">Uncharacterized protein</fullName>
    </submittedName>
</protein>
<organism evidence="1 2">
    <name type="scientific">Fusarium culmorum</name>
    <dbReference type="NCBI Taxonomy" id="5516"/>
    <lineage>
        <taxon>Eukaryota</taxon>
        <taxon>Fungi</taxon>
        <taxon>Dikarya</taxon>
        <taxon>Ascomycota</taxon>
        <taxon>Pezizomycotina</taxon>
        <taxon>Sordariomycetes</taxon>
        <taxon>Hypocreomycetidae</taxon>
        <taxon>Hypocreales</taxon>
        <taxon>Nectriaceae</taxon>
        <taxon>Fusarium</taxon>
    </lineage>
</organism>
<reference evidence="1 2" key="1">
    <citation type="submission" date="2018-02" db="EMBL/GenBank/DDBJ databases">
        <title>Fusarium culmorum secondary metabolites in fungal-bacterial-plant interactions.</title>
        <authorList>
            <person name="Schmidt R."/>
        </authorList>
    </citation>
    <scope>NUCLEOTIDE SEQUENCE [LARGE SCALE GENOMIC DNA]</scope>
    <source>
        <strain evidence="1 2">PV</strain>
    </source>
</reference>
<comment type="caution">
    <text evidence="1">The sequence shown here is derived from an EMBL/GenBank/DDBJ whole genome shotgun (WGS) entry which is preliminary data.</text>
</comment>
<accession>A0A2T4GRF2</accession>
<dbReference type="Proteomes" id="UP000241587">
    <property type="component" value="Unassembled WGS sequence"/>
</dbReference>
<dbReference type="EMBL" id="PVEM01000008">
    <property type="protein sequence ID" value="PTD06122.1"/>
    <property type="molecule type" value="Genomic_DNA"/>
</dbReference>
<dbReference type="AlphaFoldDB" id="A0A2T4GRF2"/>
<sequence>KEWPLKDLQLEGLPVLGTYIGPIAGRRSFLAGKLATLEGALTALKDLPKQHSLLLLRGSIQLLLRHLQRQLCPIGLDDLGSPPIAPIAIEGPTAKEVLIEANKARLETFLQDLPTLYQQARLENASYLGRKWLGVLPTKKTLSFADSEITEALRSRLFYPVKPPSLPCSSCGAIVAFQHEDTCKGAARRWIARHDTVVRAFYRALASEPTLEVQKEPLVDKATSLRADIAVTIGNSRYFYDIQIVAIAKDSARSDPYETLREAAEEKRRKYRALGAFFQPIIISSGGLMELETAKTYRKLQDLVGPVAAAQLDSSIALALTRTRAISAASISKEAPRGIASSLWNPSRRDP</sequence>
<proteinExistence type="predicted"/>
<name>A0A2T4GRF2_FUSCU</name>
<evidence type="ECO:0000313" key="2">
    <source>
        <dbReference type="Proteomes" id="UP000241587"/>
    </source>
</evidence>
<gene>
    <name evidence="1" type="ORF">FCULG_00012258</name>
</gene>
<feature type="non-terminal residue" evidence="1">
    <location>
        <position position="351"/>
    </location>
</feature>
<dbReference type="OMA" id="REEQNIM"/>
<feature type="non-terminal residue" evidence="1">
    <location>
        <position position="1"/>
    </location>
</feature>
<dbReference type="OrthoDB" id="5095609at2759"/>
<keyword evidence="2" id="KW-1185">Reference proteome</keyword>
<evidence type="ECO:0000313" key="1">
    <source>
        <dbReference type="EMBL" id="PTD06122.1"/>
    </source>
</evidence>